<dbReference type="HOGENOM" id="CLU_010119_10_0_1"/>
<dbReference type="STRING" id="599839.J4GHD1"/>
<dbReference type="InterPro" id="IPR027443">
    <property type="entry name" value="IPNS-like_sf"/>
</dbReference>
<dbReference type="RefSeq" id="XP_012185461.1">
    <property type="nucleotide sequence ID" value="XM_012330071.1"/>
</dbReference>
<proteinExistence type="predicted"/>
<dbReference type="PANTHER" id="PTHR47990">
    <property type="entry name" value="2-OXOGLUTARATE (2OG) AND FE(II)-DEPENDENT OXYGENASE SUPERFAMILY PROTEIN-RELATED"/>
    <property type="match status" value="1"/>
</dbReference>
<accession>J4GHD1</accession>
<dbReference type="InterPro" id="IPR050231">
    <property type="entry name" value="Iron_ascorbate_oxido_reductase"/>
</dbReference>
<dbReference type="Pfam" id="PF14226">
    <property type="entry name" value="DIOX_N"/>
    <property type="match status" value="1"/>
</dbReference>
<dbReference type="Proteomes" id="UP000006352">
    <property type="component" value="Unassembled WGS sequence"/>
</dbReference>
<dbReference type="AlphaFoldDB" id="J4GHD1"/>
<dbReference type="InterPro" id="IPR044861">
    <property type="entry name" value="IPNS-like_FE2OG_OXY"/>
</dbReference>
<dbReference type="EMBL" id="HE797239">
    <property type="protein sequence ID" value="CCM06178.1"/>
    <property type="molecule type" value="Genomic_DNA"/>
</dbReference>
<dbReference type="Gene3D" id="2.60.120.330">
    <property type="entry name" value="B-lactam Antibiotic, Isopenicillin N Synthase, Chain"/>
    <property type="match status" value="1"/>
</dbReference>
<dbReference type="Pfam" id="PF03171">
    <property type="entry name" value="2OG-FeII_Oxy"/>
    <property type="match status" value="1"/>
</dbReference>
<gene>
    <name evidence="3" type="ORF">FIBRA_08420</name>
</gene>
<evidence type="ECO:0000313" key="3">
    <source>
        <dbReference type="EMBL" id="CCM06178.1"/>
    </source>
</evidence>
<name>J4GHD1_9APHY</name>
<evidence type="ECO:0000313" key="4">
    <source>
        <dbReference type="Proteomes" id="UP000006352"/>
    </source>
</evidence>
<organism evidence="3 4">
    <name type="scientific">Fibroporia radiculosa</name>
    <dbReference type="NCBI Taxonomy" id="599839"/>
    <lineage>
        <taxon>Eukaryota</taxon>
        <taxon>Fungi</taxon>
        <taxon>Dikarya</taxon>
        <taxon>Basidiomycota</taxon>
        <taxon>Agaricomycotina</taxon>
        <taxon>Agaricomycetes</taxon>
        <taxon>Polyporales</taxon>
        <taxon>Fibroporiaceae</taxon>
        <taxon>Fibroporia</taxon>
    </lineage>
</organism>
<dbReference type="GeneID" id="24101078"/>
<dbReference type="OrthoDB" id="406156at2759"/>
<evidence type="ECO:0000259" key="2">
    <source>
        <dbReference type="Pfam" id="PF14226"/>
    </source>
</evidence>
<feature type="domain" description="Non-haem dioxygenase N-terminal" evidence="2">
    <location>
        <begin position="29"/>
        <end position="134"/>
    </location>
</feature>
<dbReference type="InParanoid" id="J4GHD1"/>
<dbReference type="PRINTS" id="PR00682">
    <property type="entry name" value="IPNSYNTHASE"/>
</dbReference>
<feature type="domain" description="Isopenicillin N synthase-like Fe(2+) 2OG dioxygenase" evidence="1">
    <location>
        <begin position="192"/>
        <end position="279"/>
    </location>
</feature>
<evidence type="ECO:0000259" key="1">
    <source>
        <dbReference type="Pfam" id="PF03171"/>
    </source>
</evidence>
<reference evidence="3 4" key="1">
    <citation type="journal article" date="2012" name="Appl. Environ. Microbiol.">
        <title>Short-read sequencing for genomic analysis of the brown rot fungus Fibroporia radiculosa.</title>
        <authorList>
            <person name="Tang J.D."/>
            <person name="Perkins A.D."/>
            <person name="Sonstegard T.S."/>
            <person name="Schroeder S.G."/>
            <person name="Burgess S.C."/>
            <person name="Diehl S.V."/>
        </authorList>
    </citation>
    <scope>NUCLEOTIDE SEQUENCE [LARGE SCALE GENOMIC DNA]</scope>
    <source>
        <strain evidence="3 4">TFFH 294</strain>
    </source>
</reference>
<sequence>MPGTTTPSIPHYIPAVPTNEPLDYADLVIIDIAEAHTAEGRAKLALQLREALTTQGFFYVVNHGYSQSQTDRIFDIADVPFSLVSNEEKQTYAGNIKATGSYQGYKLRQYWHIDAGVHDQLEHYNINRDVTRKQHPESLRPLLPEIAAFAKFNHTEILHTLLRLFALGLELPEDTFVDQHNYSAAGESYVRFMNYPRSEDEETKTKNIWLKGHTDFGTVTILWSQPVAALQILSPDGQWRWIRHIDNALVVNSGDAMEFLSGGFYKATIHRVVQPPPDQRGFTRLGVFYFAMTDDDIKLVPHAESPVLQKHGIIRRCDDADAPTMEVWRKGRTSAYGQTELQKKENGVEEEVINGVVVKHYN</sequence>
<protein>
    <recommendedName>
        <fullName evidence="5">Fe2OG dioxygenase domain-containing protein</fullName>
    </recommendedName>
</protein>
<evidence type="ECO:0008006" key="5">
    <source>
        <dbReference type="Google" id="ProtNLM"/>
    </source>
</evidence>
<keyword evidence="4" id="KW-1185">Reference proteome</keyword>
<dbReference type="InterPro" id="IPR026992">
    <property type="entry name" value="DIOX_N"/>
</dbReference>
<dbReference type="SUPFAM" id="SSF51197">
    <property type="entry name" value="Clavaminate synthase-like"/>
    <property type="match status" value="1"/>
</dbReference>